<feature type="region of interest" description="Disordered" evidence="1">
    <location>
        <begin position="36"/>
        <end position="71"/>
    </location>
</feature>
<dbReference type="Proteomes" id="UP001501690">
    <property type="component" value="Unassembled WGS sequence"/>
</dbReference>
<evidence type="ECO:0000313" key="4">
    <source>
        <dbReference type="Proteomes" id="UP001501690"/>
    </source>
</evidence>
<evidence type="ECO:0000313" key="3">
    <source>
        <dbReference type="EMBL" id="GAA1702598.1"/>
    </source>
</evidence>
<evidence type="ECO:0000256" key="2">
    <source>
        <dbReference type="SAM" id="Phobius"/>
    </source>
</evidence>
<dbReference type="EMBL" id="BAAAPL010000002">
    <property type="protein sequence ID" value="GAA1702598.1"/>
    <property type="molecule type" value="Genomic_DNA"/>
</dbReference>
<protein>
    <submittedName>
        <fullName evidence="3">Uncharacterized protein</fullName>
    </submittedName>
</protein>
<keyword evidence="2" id="KW-0812">Transmembrane</keyword>
<accession>A0ABP4UD39</accession>
<organism evidence="3 4">
    <name type="scientific">Microbacterium sediminicola</name>
    <dbReference type="NCBI Taxonomy" id="415210"/>
    <lineage>
        <taxon>Bacteria</taxon>
        <taxon>Bacillati</taxon>
        <taxon>Actinomycetota</taxon>
        <taxon>Actinomycetes</taxon>
        <taxon>Micrococcales</taxon>
        <taxon>Microbacteriaceae</taxon>
        <taxon>Microbacterium</taxon>
    </lineage>
</organism>
<comment type="caution">
    <text evidence="3">The sequence shown here is derived from an EMBL/GenBank/DDBJ whole genome shotgun (WGS) entry which is preliminary data.</text>
</comment>
<keyword evidence="2" id="KW-0472">Membrane</keyword>
<feature type="transmembrane region" description="Helical" evidence="2">
    <location>
        <begin position="6"/>
        <end position="31"/>
    </location>
</feature>
<name>A0ABP4UD39_9MICO</name>
<keyword evidence="4" id="KW-1185">Reference proteome</keyword>
<proteinExistence type="predicted"/>
<keyword evidence="2" id="KW-1133">Transmembrane helix</keyword>
<sequence>MSAVPASLEVVVVVVVVAVAVGVAVSAVLTVPAQAAREPARTSAAEAPAIQRRRGEESLFVRTSMKGHIPM</sequence>
<gene>
    <name evidence="3" type="ORF">GCM10009808_20690</name>
</gene>
<reference evidence="4" key="1">
    <citation type="journal article" date="2019" name="Int. J. Syst. Evol. Microbiol.">
        <title>The Global Catalogue of Microorganisms (GCM) 10K type strain sequencing project: providing services to taxonomists for standard genome sequencing and annotation.</title>
        <authorList>
            <consortium name="The Broad Institute Genomics Platform"/>
            <consortium name="The Broad Institute Genome Sequencing Center for Infectious Disease"/>
            <person name="Wu L."/>
            <person name="Ma J."/>
        </authorList>
    </citation>
    <scope>NUCLEOTIDE SEQUENCE [LARGE SCALE GENOMIC DNA]</scope>
    <source>
        <strain evidence="4">JCM 15577</strain>
    </source>
</reference>
<evidence type="ECO:0000256" key="1">
    <source>
        <dbReference type="SAM" id="MobiDB-lite"/>
    </source>
</evidence>